<dbReference type="RefSeq" id="WP_379497459.1">
    <property type="nucleotide sequence ID" value="NZ_JBHSAO010000011.1"/>
</dbReference>
<keyword evidence="2" id="KW-0378">Hydrolase</keyword>
<evidence type="ECO:0000313" key="6">
    <source>
        <dbReference type="Proteomes" id="UP001595772"/>
    </source>
</evidence>
<dbReference type="SMART" id="SM00226">
    <property type="entry name" value="LMWPc"/>
    <property type="match status" value="1"/>
</dbReference>
<evidence type="ECO:0000256" key="1">
    <source>
        <dbReference type="ARBA" id="ARBA00011063"/>
    </source>
</evidence>
<dbReference type="CDD" id="cd16344">
    <property type="entry name" value="LMWPAP"/>
    <property type="match status" value="1"/>
</dbReference>
<feature type="domain" description="Phosphotyrosine protein phosphatase I" evidence="4">
    <location>
        <begin position="1"/>
        <end position="198"/>
    </location>
</feature>
<evidence type="ECO:0000256" key="2">
    <source>
        <dbReference type="ARBA" id="ARBA00022801"/>
    </source>
</evidence>
<dbReference type="PANTHER" id="PTHR11717:SF31">
    <property type="entry name" value="LOW MOLECULAR WEIGHT PROTEIN-TYROSINE-PHOSPHATASE ETP-RELATED"/>
    <property type="match status" value="1"/>
</dbReference>
<dbReference type="PRINTS" id="PR00719">
    <property type="entry name" value="LMWPTPASE"/>
</dbReference>
<proteinExistence type="inferred from homology"/>
<comment type="caution">
    <text evidence="5">The sequence shown here is derived from an EMBL/GenBank/DDBJ whole genome shotgun (WGS) entry which is preliminary data.</text>
</comment>
<dbReference type="InterPro" id="IPR036196">
    <property type="entry name" value="Ptyr_pPase_sf"/>
</dbReference>
<reference evidence="6" key="1">
    <citation type="journal article" date="2019" name="Int. J. Syst. Evol. Microbiol.">
        <title>The Global Catalogue of Microorganisms (GCM) 10K type strain sequencing project: providing services to taxonomists for standard genome sequencing and annotation.</title>
        <authorList>
            <consortium name="The Broad Institute Genomics Platform"/>
            <consortium name="The Broad Institute Genome Sequencing Center for Infectious Disease"/>
            <person name="Wu L."/>
            <person name="Ma J."/>
        </authorList>
    </citation>
    <scope>NUCLEOTIDE SEQUENCE [LARGE SCALE GENOMIC DNA]</scope>
    <source>
        <strain evidence="6">IBRC-M 10703</strain>
    </source>
</reference>
<dbReference type="Pfam" id="PF01451">
    <property type="entry name" value="LMWPc"/>
    <property type="match status" value="1"/>
</dbReference>
<protein>
    <submittedName>
        <fullName evidence="5">Low molecular weight protein arginine phosphatase</fullName>
    </submittedName>
</protein>
<evidence type="ECO:0000313" key="5">
    <source>
        <dbReference type="EMBL" id="MFC4024958.1"/>
    </source>
</evidence>
<accession>A0ABV8H1Q1</accession>
<dbReference type="SUPFAM" id="SSF52788">
    <property type="entry name" value="Phosphotyrosine protein phosphatases I"/>
    <property type="match status" value="1"/>
</dbReference>
<gene>
    <name evidence="5" type="ORF">ACFOUV_14285</name>
</gene>
<dbReference type="Proteomes" id="UP001595772">
    <property type="component" value="Unassembled WGS sequence"/>
</dbReference>
<evidence type="ECO:0000259" key="4">
    <source>
        <dbReference type="SMART" id="SM00226"/>
    </source>
</evidence>
<dbReference type="InterPro" id="IPR023485">
    <property type="entry name" value="Ptyr_pPase"/>
</dbReference>
<dbReference type="Gene3D" id="3.40.50.2300">
    <property type="match status" value="1"/>
</dbReference>
<comment type="similarity">
    <text evidence="1">Belongs to the low molecular weight phosphotyrosine protein phosphatase family.</text>
</comment>
<evidence type="ECO:0000256" key="3">
    <source>
        <dbReference type="ARBA" id="ARBA00022912"/>
    </source>
</evidence>
<keyword evidence="6" id="KW-1185">Reference proteome</keyword>
<dbReference type="InterPro" id="IPR050438">
    <property type="entry name" value="LMW_PTPase"/>
</dbReference>
<dbReference type="EMBL" id="JBHSAO010000011">
    <property type="protein sequence ID" value="MFC4024958.1"/>
    <property type="molecule type" value="Genomic_DNA"/>
</dbReference>
<keyword evidence="3" id="KW-0904">Protein phosphatase</keyword>
<organism evidence="5 6">
    <name type="scientific">Oceanobacillus longus</name>
    <dbReference type="NCBI Taxonomy" id="930120"/>
    <lineage>
        <taxon>Bacteria</taxon>
        <taxon>Bacillati</taxon>
        <taxon>Bacillota</taxon>
        <taxon>Bacilli</taxon>
        <taxon>Bacillales</taxon>
        <taxon>Bacillaceae</taxon>
        <taxon>Oceanobacillus</taxon>
    </lineage>
</organism>
<dbReference type="InterPro" id="IPR017867">
    <property type="entry name" value="Tyr_phospatase_low_mol_wt"/>
</dbReference>
<name>A0ABV8H1Q1_9BACI</name>
<dbReference type="PANTHER" id="PTHR11717">
    <property type="entry name" value="LOW MOLECULAR WEIGHT PROTEIN TYROSINE PHOSPHATASE"/>
    <property type="match status" value="1"/>
</dbReference>
<sequence length="201" mass="23119">MNILFVCTGNTCRSPMAEALLKHKIPQASVQSAGIFASKNLRANEKAIQALNERGVQVSHQSQQVTNQLLQWSDVVLTMTTQHKQSLIMDFPAQQDKYFTLKEYVSESDKEVWQVLRKAYAEYELKRSTFIRNNQSKMDGVELQKQVEIYLSEDITKIQRLESNLINYDISDPFGGTLQTYQETLGELDNNIDLLIRKLKK</sequence>